<dbReference type="EMBL" id="MPNT01000001">
    <property type="protein sequence ID" value="OJZ76168.1"/>
    <property type="molecule type" value="Genomic_DNA"/>
</dbReference>
<feature type="domain" description="Amidohydrolase-related" evidence="2">
    <location>
        <begin position="102"/>
        <end position="425"/>
    </location>
</feature>
<comment type="caution">
    <text evidence="3">The sequence shown here is derived from an EMBL/GenBank/DDBJ whole genome shotgun (WGS) entry which is preliminary data.</text>
</comment>
<dbReference type="PANTHER" id="PTHR42889">
    <property type="entry name" value="BLR3681 PROTEIN"/>
    <property type="match status" value="1"/>
</dbReference>
<evidence type="ECO:0000313" key="3">
    <source>
        <dbReference type="EMBL" id="OJZ76168.1"/>
    </source>
</evidence>
<gene>
    <name evidence="3" type="ORF">BRW65_01705</name>
</gene>
<dbReference type="OrthoDB" id="7325417at2"/>
<dbReference type="SUPFAM" id="SSF51556">
    <property type="entry name" value="Metallo-dependent hydrolases"/>
    <property type="match status" value="1"/>
</dbReference>
<proteinExistence type="predicted"/>
<feature type="region of interest" description="Disordered" evidence="1">
    <location>
        <begin position="1"/>
        <end position="20"/>
    </location>
</feature>
<dbReference type="InterPro" id="IPR006680">
    <property type="entry name" value="Amidohydro-rel"/>
</dbReference>
<sequence>MTRPDPESTPLFMQRRNTDEYAPRRYSAADRRVIRHTSAVLDDAGDRRNVASQRLVTGRSGTAAGLRALNEEWGATFFDVPVEATLDDAAAAEIFSGPETVIDVQTHFLADRGVASSPAIDSLYRAYMPSWWHEMDDLHRRDLAEYVTNVFLETENAVAVLTSGPDTLTNFEMSTVRRLVDEMAGPGRLLNHAVVHAERVEEIEQMAQWKEEFDPVGWKVYTPGRLGAGGWQGGWMLDDERHGFPFLQRARELDVKLVCAHKGISLLVDNGSPRDIGPAARAFPDLDFVIYHSGYEFAEPDDPGEGPYSDQSAHLGVNRLLRSVEEEGLGRGSNVYAELGTTWFAMIRRPIEAAHVLGKLIAILGEDNVIWGTDSIWYGGAQPLIDAFRAFQIPDDLCEKYGYVPLTDRAKGKILGLNAARIYGIDLQAAAQTAARDDLGWARELVAEHRRGEIGGLR</sequence>
<name>A0A1Q4I2Q0_9MYCO</name>
<dbReference type="Pfam" id="PF04909">
    <property type="entry name" value="Amidohydro_2"/>
    <property type="match status" value="1"/>
</dbReference>
<dbReference type="PANTHER" id="PTHR42889:SF1">
    <property type="entry name" value="BLR3681 PROTEIN"/>
    <property type="match status" value="1"/>
</dbReference>
<dbReference type="InterPro" id="IPR032466">
    <property type="entry name" value="Metal_Hydrolase"/>
</dbReference>
<dbReference type="Proteomes" id="UP000186438">
    <property type="component" value="Unassembled WGS sequence"/>
</dbReference>
<evidence type="ECO:0000256" key="1">
    <source>
        <dbReference type="SAM" id="MobiDB-lite"/>
    </source>
</evidence>
<accession>A0A1Q4I2Q0</accession>
<dbReference type="STRING" id="53378.BRW65_01705"/>
<dbReference type="AlphaFoldDB" id="A0A1Q4I2Q0"/>
<dbReference type="RefSeq" id="WP_073870518.1">
    <property type="nucleotide sequence ID" value="NZ_MPNT01000001.1"/>
</dbReference>
<evidence type="ECO:0000313" key="4">
    <source>
        <dbReference type="Proteomes" id="UP000186438"/>
    </source>
</evidence>
<keyword evidence="4" id="KW-1185">Reference proteome</keyword>
<evidence type="ECO:0000259" key="2">
    <source>
        <dbReference type="Pfam" id="PF04909"/>
    </source>
</evidence>
<organism evidence="3 4">
    <name type="scientific">Mycobacterium paraffinicum</name>
    <dbReference type="NCBI Taxonomy" id="53378"/>
    <lineage>
        <taxon>Bacteria</taxon>
        <taxon>Bacillati</taxon>
        <taxon>Actinomycetota</taxon>
        <taxon>Actinomycetes</taxon>
        <taxon>Mycobacteriales</taxon>
        <taxon>Mycobacteriaceae</taxon>
        <taxon>Mycobacterium</taxon>
    </lineage>
</organism>
<dbReference type="Gene3D" id="3.20.20.140">
    <property type="entry name" value="Metal-dependent hydrolases"/>
    <property type="match status" value="1"/>
</dbReference>
<reference evidence="3 4" key="1">
    <citation type="submission" date="2016-11" db="EMBL/GenBank/DDBJ databases">
        <title>Genome sequences of unsequenced Mycobacteria.</title>
        <authorList>
            <person name="Greninger A.L."/>
            <person name="Fang F."/>
            <person name="Jerome K.R."/>
        </authorList>
    </citation>
    <scope>NUCLEOTIDE SEQUENCE [LARGE SCALE GENOMIC DNA]</scope>
    <source>
        <strain evidence="3 4">M11</strain>
    </source>
</reference>
<dbReference type="GO" id="GO:0016787">
    <property type="term" value="F:hydrolase activity"/>
    <property type="evidence" value="ECO:0007669"/>
    <property type="project" value="InterPro"/>
</dbReference>
<protein>
    <recommendedName>
        <fullName evidence="2">Amidohydrolase-related domain-containing protein</fullName>
    </recommendedName>
</protein>